<comment type="caution">
    <text evidence="2">The sequence shown here is derived from an EMBL/GenBank/DDBJ whole genome shotgun (WGS) entry which is preliminary data.</text>
</comment>
<organism evidence="2 3">
    <name type="scientific">Motiliproteus coralliicola</name>
    <dbReference type="NCBI Taxonomy" id="2283196"/>
    <lineage>
        <taxon>Bacteria</taxon>
        <taxon>Pseudomonadati</taxon>
        <taxon>Pseudomonadota</taxon>
        <taxon>Gammaproteobacteria</taxon>
        <taxon>Oceanospirillales</taxon>
        <taxon>Oceanospirillaceae</taxon>
        <taxon>Motiliproteus</taxon>
    </lineage>
</organism>
<name>A0A369WJA2_9GAMM</name>
<accession>A0A369WJA2</accession>
<proteinExistence type="predicted"/>
<dbReference type="InterPro" id="IPR018692">
    <property type="entry name" value="DUF2189"/>
</dbReference>
<feature type="transmembrane region" description="Helical" evidence="1">
    <location>
        <begin position="41"/>
        <end position="65"/>
    </location>
</feature>
<keyword evidence="1" id="KW-0472">Membrane</keyword>
<dbReference type="Pfam" id="PF09955">
    <property type="entry name" value="DUF2189"/>
    <property type="match status" value="1"/>
</dbReference>
<evidence type="ECO:0000313" key="3">
    <source>
        <dbReference type="Proteomes" id="UP000253769"/>
    </source>
</evidence>
<keyword evidence="1" id="KW-0812">Transmembrane</keyword>
<dbReference type="EMBL" id="QQOH01000003">
    <property type="protein sequence ID" value="RDE19515.1"/>
    <property type="molecule type" value="Genomic_DNA"/>
</dbReference>
<feature type="transmembrane region" description="Helical" evidence="1">
    <location>
        <begin position="157"/>
        <end position="186"/>
    </location>
</feature>
<evidence type="ECO:0000256" key="1">
    <source>
        <dbReference type="SAM" id="Phobius"/>
    </source>
</evidence>
<sequence>MKMSTHTETQHADFARCLPCNQVDTLAAFHWLKLAWNDLRAAPLVSLIYGLVFSLIPATILYMTINSGTHLVILPAIVAFALAGPVFAVGLYDVAWQLEKGQRPTLLHSLRSMFRNPVGEWGFAIVLTLVMIAWMRLATLLHALYPTLGQPSLLDMAPFLAFGSLVGMVLMVAVFALSAFTPQICLERKVDLMTAIVSSVHAVRTNFPAMQVWAATILALVTLGFATSALGFILIMPLLSFASWHAYIAVIKTRTQRHYE</sequence>
<dbReference type="OrthoDB" id="5621705at2"/>
<keyword evidence="1" id="KW-1133">Transmembrane helix</keyword>
<gene>
    <name evidence="2" type="ORF">DV711_11530</name>
</gene>
<dbReference type="Proteomes" id="UP000253769">
    <property type="component" value="Unassembled WGS sequence"/>
</dbReference>
<protein>
    <submittedName>
        <fullName evidence="2">DUF2189 domain-containing protein</fullName>
    </submittedName>
</protein>
<evidence type="ECO:0000313" key="2">
    <source>
        <dbReference type="EMBL" id="RDE19515.1"/>
    </source>
</evidence>
<keyword evidence="3" id="KW-1185">Reference proteome</keyword>
<feature type="transmembrane region" description="Helical" evidence="1">
    <location>
        <begin position="207"/>
        <end position="226"/>
    </location>
</feature>
<reference evidence="2 3" key="1">
    <citation type="submission" date="2018-07" db="EMBL/GenBank/DDBJ databases">
        <title>Motiliproteus coralliicola sp. nov., a bacterium isolated from Coral.</title>
        <authorList>
            <person name="Wang G."/>
        </authorList>
    </citation>
    <scope>NUCLEOTIDE SEQUENCE [LARGE SCALE GENOMIC DNA]</scope>
    <source>
        <strain evidence="2 3">C34</strain>
    </source>
</reference>
<feature type="transmembrane region" description="Helical" evidence="1">
    <location>
        <begin position="71"/>
        <end position="94"/>
    </location>
</feature>
<feature type="transmembrane region" description="Helical" evidence="1">
    <location>
        <begin position="232"/>
        <end position="251"/>
    </location>
</feature>
<feature type="transmembrane region" description="Helical" evidence="1">
    <location>
        <begin position="121"/>
        <end position="145"/>
    </location>
</feature>
<dbReference type="AlphaFoldDB" id="A0A369WJA2"/>